<keyword evidence="3" id="KW-0964">Secreted</keyword>
<protein>
    <recommendedName>
        <fullName evidence="11">NAD(P)(+)--arginine ADP-ribosyltransferase</fullName>
        <ecNumber evidence="11">2.4.2.31</ecNumber>
    </recommendedName>
    <alternativeName>
        <fullName evidence="11">Mono(ADP-ribosyl)transferase</fullName>
    </alternativeName>
</protein>
<keyword evidence="11" id="KW-0520">NAD</keyword>
<dbReference type="AlphaFoldDB" id="A0A6P7MFK4"/>
<feature type="chain" id="PRO_5044519018" description="NAD(P)(+)--arginine ADP-ribosyltransferase" evidence="11">
    <location>
        <begin position="24"/>
        <end position="280"/>
    </location>
</feature>
<dbReference type="KEGG" id="bspl:114854717"/>
<evidence type="ECO:0000256" key="3">
    <source>
        <dbReference type="ARBA" id="ARBA00022525"/>
    </source>
</evidence>
<dbReference type="GO" id="GO:0003950">
    <property type="term" value="F:NAD+ poly-ADP-ribosyltransferase activity"/>
    <property type="evidence" value="ECO:0007669"/>
    <property type="project" value="TreeGrafter"/>
</dbReference>
<dbReference type="GeneTree" id="ENSGT00940000173396"/>
<dbReference type="Proteomes" id="UP000515150">
    <property type="component" value="Chromosome 1"/>
</dbReference>
<evidence type="ECO:0000256" key="2">
    <source>
        <dbReference type="ARBA" id="ARBA00009558"/>
    </source>
</evidence>
<evidence type="ECO:0000313" key="12">
    <source>
        <dbReference type="Proteomes" id="UP000515150"/>
    </source>
</evidence>
<gene>
    <name evidence="13 14" type="primary">si:ch211-145b13.6</name>
</gene>
<dbReference type="GO" id="GO:0090729">
    <property type="term" value="F:toxin activity"/>
    <property type="evidence" value="ECO:0007669"/>
    <property type="project" value="UniProtKB-KW"/>
</dbReference>
<dbReference type="SUPFAM" id="SSF56399">
    <property type="entry name" value="ADP-ribosylation"/>
    <property type="match status" value="1"/>
</dbReference>
<proteinExistence type="inferred from homology"/>
<dbReference type="OrthoDB" id="423533at2759"/>
<evidence type="ECO:0000256" key="4">
    <source>
        <dbReference type="ARBA" id="ARBA00022656"/>
    </source>
</evidence>
<keyword evidence="9" id="KW-0843">Virulence</keyword>
<evidence type="ECO:0000313" key="13">
    <source>
        <dbReference type="RefSeq" id="XP_029005187.1"/>
    </source>
</evidence>
<evidence type="ECO:0000256" key="7">
    <source>
        <dbReference type="ARBA" id="ARBA00022695"/>
    </source>
</evidence>
<evidence type="ECO:0000256" key="1">
    <source>
        <dbReference type="ARBA" id="ARBA00004613"/>
    </source>
</evidence>
<dbReference type="GO" id="GO:0106274">
    <property type="term" value="F:NAD+-protein-arginine ADP-ribosyltransferase activity"/>
    <property type="evidence" value="ECO:0007669"/>
    <property type="project" value="UniProtKB-EC"/>
</dbReference>
<dbReference type="RefSeq" id="XP_029005187.1">
    <property type="nucleotide sequence ID" value="XM_029149354.3"/>
</dbReference>
<dbReference type="GO" id="GO:0005576">
    <property type="term" value="C:extracellular region"/>
    <property type="evidence" value="ECO:0007669"/>
    <property type="project" value="UniProtKB-SubCell"/>
</dbReference>
<dbReference type="RefSeq" id="XP_029005196.1">
    <property type="nucleotide sequence ID" value="XM_029149363.3"/>
</dbReference>
<keyword evidence="12" id="KW-1185">Reference proteome</keyword>
<keyword evidence="5 11" id="KW-0328">Glycosyltransferase</keyword>
<feature type="signal peptide" evidence="11">
    <location>
        <begin position="1"/>
        <end position="23"/>
    </location>
</feature>
<dbReference type="Gene3D" id="3.90.176.10">
    <property type="entry name" value="Toxin ADP-ribosyltransferase, Chain A, domain 1"/>
    <property type="match status" value="1"/>
</dbReference>
<dbReference type="Pfam" id="PF01129">
    <property type="entry name" value="ART"/>
    <property type="match status" value="1"/>
</dbReference>
<evidence type="ECO:0000256" key="11">
    <source>
        <dbReference type="RuleBase" id="RU361228"/>
    </source>
</evidence>
<comment type="catalytic activity">
    <reaction evidence="10 11">
        <text>L-arginyl-[protein] + NAD(+) = N(omega)-(ADP-D-ribosyl)-L-arginyl-[protein] + nicotinamide + H(+)</text>
        <dbReference type="Rhea" id="RHEA:19149"/>
        <dbReference type="Rhea" id="RHEA-COMP:10532"/>
        <dbReference type="Rhea" id="RHEA-COMP:15087"/>
        <dbReference type="ChEBI" id="CHEBI:15378"/>
        <dbReference type="ChEBI" id="CHEBI:17154"/>
        <dbReference type="ChEBI" id="CHEBI:29965"/>
        <dbReference type="ChEBI" id="CHEBI:57540"/>
        <dbReference type="ChEBI" id="CHEBI:142554"/>
        <dbReference type="EC" id="2.4.2.31"/>
    </reaction>
</comment>
<evidence type="ECO:0000313" key="14">
    <source>
        <dbReference type="RefSeq" id="XP_029005196.1"/>
    </source>
</evidence>
<keyword evidence="8 11" id="KW-0521">NADP</keyword>
<keyword evidence="7" id="KW-0548">Nucleotidyltransferase</keyword>
<comment type="subcellular location">
    <subcellularLocation>
        <location evidence="1">Secreted</location>
    </subcellularLocation>
</comment>
<comment type="similarity">
    <text evidence="2 11">Belongs to the Arg-specific ADP-ribosyltransferase family.</text>
</comment>
<keyword evidence="6 11" id="KW-0808">Transferase</keyword>
<dbReference type="PANTHER" id="PTHR10339:SF25">
    <property type="entry name" value="SECRETED EXOENZYME S"/>
    <property type="match status" value="1"/>
</dbReference>
<dbReference type="PANTHER" id="PTHR10339">
    <property type="entry name" value="ADP-RIBOSYLTRANSFERASE"/>
    <property type="match status" value="1"/>
</dbReference>
<keyword evidence="4" id="KW-0800">Toxin</keyword>
<dbReference type="GO" id="GO:0016779">
    <property type="term" value="F:nucleotidyltransferase activity"/>
    <property type="evidence" value="ECO:0007669"/>
    <property type="project" value="UniProtKB-KW"/>
</dbReference>
<keyword evidence="11" id="KW-0732">Signal</keyword>
<evidence type="ECO:0000256" key="5">
    <source>
        <dbReference type="ARBA" id="ARBA00022676"/>
    </source>
</evidence>
<sequence length="280" mass="31115">MWSSRKLLLAAVVFSAVCCRVSAELLDESLNVDQYMRCREEALEEVVRSGLLEEEVNLSNGFSKSWRDYEGCSMRIPGGRKEHAAALAAFANNEEHVNTFNGSADNLLVNVTYKNSFAFMGLHFLLMDALVLLGSNHCKTVYLVTGKEFSLKAGSQVRFHTFNTAYQSMSSLDTDLESMTLFNISTCFFADLRDNSCVRHKNTALVSPAEQFTVVGSSARSYDDAQYTEIVLKHSGVLNFYKCPAPSRSPAGVSTQWLVSLLVALSLFFSSSDSWERLIV</sequence>
<dbReference type="PRINTS" id="PR00970">
    <property type="entry name" value="RIBTRNSFRASE"/>
</dbReference>
<dbReference type="GeneID" id="114854717"/>
<organism evidence="12 13">
    <name type="scientific">Betta splendens</name>
    <name type="common">Siamese fighting fish</name>
    <dbReference type="NCBI Taxonomy" id="158456"/>
    <lineage>
        <taxon>Eukaryota</taxon>
        <taxon>Metazoa</taxon>
        <taxon>Chordata</taxon>
        <taxon>Craniata</taxon>
        <taxon>Vertebrata</taxon>
        <taxon>Euteleostomi</taxon>
        <taxon>Actinopterygii</taxon>
        <taxon>Neopterygii</taxon>
        <taxon>Teleostei</taxon>
        <taxon>Neoteleostei</taxon>
        <taxon>Acanthomorphata</taxon>
        <taxon>Anabantaria</taxon>
        <taxon>Anabantiformes</taxon>
        <taxon>Anabantoidei</taxon>
        <taxon>Osphronemidae</taxon>
        <taxon>Betta</taxon>
    </lineage>
</organism>
<reference evidence="13 14" key="1">
    <citation type="submission" date="2025-04" db="UniProtKB">
        <authorList>
            <consortium name="RefSeq"/>
        </authorList>
    </citation>
    <scope>IDENTIFICATION</scope>
</reference>
<evidence type="ECO:0000256" key="8">
    <source>
        <dbReference type="ARBA" id="ARBA00022857"/>
    </source>
</evidence>
<dbReference type="InterPro" id="IPR000768">
    <property type="entry name" value="ART"/>
</dbReference>
<name>A0A6P7MFK4_BETSP</name>
<accession>A0A6P7MFK4</accession>
<dbReference type="EC" id="2.4.2.31" evidence="11"/>
<evidence type="ECO:0000256" key="9">
    <source>
        <dbReference type="ARBA" id="ARBA00023026"/>
    </source>
</evidence>
<evidence type="ECO:0000256" key="10">
    <source>
        <dbReference type="ARBA" id="ARBA00047597"/>
    </source>
</evidence>
<evidence type="ECO:0000256" key="6">
    <source>
        <dbReference type="ARBA" id="ARBA00022679"/>
    </source>
</evidence>
<dbReference type="InterPro" id="IPR050999">
    <property type="entry name" value="ADP-ribosyltransferase_ARG"/>
</dbReference>